<organism evidence="3 4">
    <name type="scientific">Crenobacter luteus</name>
    <dbReference type="NCBI Taxonomy" id="1452487"/>
    <lineage>
        <taxon>Bacteria</taxon>
        <taxon>Pseudomonadati</taxon>
        <taxon>Pseudomonadota</taxon>
        <taxon>Betaproteobacteria</taxon>
        <taxon>Neisseriales</taxon>
        <taxon>Neisseriaceae</taxon>
        <taxon>Crenobacter</taxon>
    </lineage>
</organism>
<keyword evidence="1" id="KW-0560">Oxidoreductase</keyword>
<dbReference type="EMBL" id="LQQU01000013">
    <property type="protein sequence ID" value="KZE33448.1"/>
    <property type="molecule type" value="Genomic_DNA"/>
</dbReference>
<dbReference type="PROSITE" id="PS00070">
    <property type="entry name" value="ALDEHYDE_DEHYDR_CYS"/>
    <property type="match status" value="1"/>
</dbReference>
<proteinExistence type="predicted"/>
<feature type="domain" description="Aldehyde dehydrogenase" evidence="2">
    <location>
        <begin position="4"/>
        <end position="447"/>
    </location>
</feature>
<keyword evidence="4" id="KW-1185">Reference proteome</keyword>
<dbReference type="RefSeq" id="WP_066610736.1">
    <property type="nucleotide sequence ID" value="NZ_LQQU01000013.1"/>
</dbReference>
<comment type="caution">
    <text evidence="3">The sequence shown here is derived from an EMBL/GenBank/DDBJ whole genome shotgun (WGS) entry which is preliminary data.</text>
</comment>
<accession>A0A161R9D5</accession>
<dbReference type="Gene3D" id="3.40.309.10">
    <property type="entry name" value="Aldehyde Dehydrogenase, Chain A, domain 2"/>
    <property type="match status" value="1"/>
</dbReference>
<evidence type="ECO:0000313" key="4">
    <source>
        <dbReference type="Proteomes" id="UP000076625"/>
    </source>
</evidence>
<dbReference type="InterPro" id="IPR016160">
    <property type="entry name" value="Ald_DH_CS_CYS"/>
</dbReference>
<gene>
    <name evidence="3" type="ORF">AVW16_07850</name>
</gene>
<reference evidence="4" key="1">
    <citation type="submission" date="2016-01" db="EMBL/GenBank/DDBJ databases">
        <title>Draft genome of Chromobacterium sp. F49.</title>
        <authorList>
            <person name="Hong K.W."/>
        </authorList>
    </citation>
    <scope>NUCLEOTIDE SEQUENCE [LARGE SCALE GENOMIC DNA]</scope>
    <source>
        <strain evidence="4">CN10</strain>
    </source>
</reference>
<dbReference type="Pfam" id="PF00171">
    <property type="entry name" value="Aldedh"/>
    <property type="match status" value="1"/>
</dbReference>
<dbReference type="GO" id="GO:0004777">
    <property type="term" value="F:succinate-semialdehyde dehydrogenase (NAD+) activity"/>
    <property type="evidence" value="ECO:0007669"/>
    <property type="project" value="TreeGrafter"/>
</dbReference>
<dbReference type="Proteomes" id="UP000076625">
    <property type="component" value="Unassembled WGS sequence"/>
</dbReference>
<dbReference type="Gene3D" id="3.40.605.10">
    <property type="entry name" value="Aldehyde Dehydrogenase, Chain A, domain 1"/>
    <property type="match status" value="1"/>
</dbReference>
<protein>
    <submittedName>
        <fullName evidence="3">Aldehyde dehydrogenase</fullName>
    </submittedName>
</protein>
<dbReference type="InterPro" id="IPR016163">
    <property type="entry name" value="Ald_DH_C"/>
</dbReference>
<dbReference type="STRING" id="1452487.AVW16_07850"/>
<evidence type="ECO:0000259" key="2">
    <source>
        <dbReference type="Pfam" id="PF00171"/>
    </source>
</evidence>
<dbReference type="PANTHER" id="PTHR43217:SF1">
    <property type="entry name" value="SUCCINATE SEMIALDEHYDE DEHYDROGENASE [NAD(P)+] SAD"/>
    <property type="match status" value="1"/>
</dbReference>
<dbReference type="InterPro" id="IPR016161">
    <property type="entry name" value="Ald_DH/histidinol_DH"/>
</dbReference>
<dbReference type="OrthoDB" id="6187633at2"/>
<dbReference type="AlphaFoldDB" id="A0A161R9D5"/>
<evidence type="ECO:0000313" key="3">
    <source>
        <dbReference type="EMBL" id="KZE33448.1"/>
    </source>
</evidence>
<dbReference type="InterPro" id="IPR016162">
    <property type="entry name" value="Ald_DH_N"/>
</dbReference>
<dbReference type="FunFam" id="3.40.309.10:FF:000010">
    <property type="entry name" value="Gamma-aminobutyraldehyde dehydrogenase"/>
    <property type="match status" value="1"/>
</dbReference>
<dbReference type="InterPro" id="IPR047110">
    <property type="entry name" value="GABD/Sad-like"/>
</dbReference>
<dbReference type="SUPFAM" id="SSF53720">
    <property type="entry name" value="ALDH-like"/>
    <property type="match status" value="1"/>
</dbReference>
<dbReference type="PANTHER" id="PTHR43217">
    <property type="entry name" value="SUCCINATE SEMIALDEHYDE DEHYDROGENASE [NAD(P)+] SAD"/>
    <property type="match status" value="1"/>
</dbReference>
<name>A0A161R9D5_9NEIS</name>
<sequence>MTAFTSCNPATGEVVFTRPAWPADELPRRLAALKAAQRGWARLAPQARAEKLLVLADRLEAAREALAERVTLEVGKRTAECLAEIDKSVQLTRYYAQLAPELLAAKSIATQASASEVAFEPLGLVLAVMPWNYPVWQVLRFAVPALASGNACLVKPAPSVPLSTGLLLEVVRDAGLDVFDVAWIDHEEVEDAVRGADAVAFTGSTGTGRVIASLAGRHIKKTVLELGGSNPFIVLEDADLDAAAQEACHSRFRDAGQSCNAAKRLIVVPEIADAFIERFVAEAKKIRLGQPTDPAASLGPLARADLREKLHAQVLDALDNGAERLLGGAVPDGPGFFYPATVLDHVTSACRVYHEEAFGPVASILRARDEADAVRLANDTPFGLGAAIYTGDVERGWTLARQIEAGSVFINRHTSSDLRLPFGGVKASGYGRELSEFGLYEFVNVKTYWQK</sequence>
<dbReference type="InterPro" id="IPR015590">
    <property type="entry name" value="Aldehyde_DH_dom"/>
</dbReference>
<evidence type="ECO:0000256" key="1">
    <source>
        <dbReference type="ARBA" id="ARBA00023002"/>
    </source>
</evidence>